<keyword evidence="7" id="KW-0732">Signal</keyword>
<evidence type="ECO:0000256" key="3">
    <source>
        <dbReference type="ARBA" id="ARBA00022989"/>
    </source>
</evidence>
<proteinExistence type="predicted"/>
<evidence type="ECO:0000256" key="7">
    <source>
        <dbReference type="SAM" id="SignalP"/>
    </source>
</evidence>
<feature type="transmembrane region" description="Helical" evidence="6">
    <location>
        <begin position="103"/>
        <end position="125"/>
    </location>
</feature>
<sequence>MPLTVLCSLALMLQLMSGLLHFVSLVTSAWVQVGVFVPVQTGPTPPTAARAGGRGAGNGSDPLPSPDSVEFVKVRLGLWEWCQQFQEVTPNCQTPGFLAGVEVLAVVASFTLPVAFILLLYTACLQLGTRKRRIVTIINLVISAVSGILLLVAVVMYAVLTRREVARMMSMIGKDPELSYLGWSYGAEVVASLLVCVSALFVCIHLRRYPKAPPQFQLVA</sequence>
<keyword evidence="9" id="KW-1185">Reference proteome</keyword>
<dbReference type="PANTHER" id="PTHR10671:SF108">
    <property type="entry name" value="CLAUDIN FAMILY PROTEIN-RELATED"/>
    <property type="match status" value="1"/>
</dbReference>
<feature type="signal peptide" evidence="7">
    <location>
        <begin position="1"/>
        <end position="18"/>
    </location>
</feature>
<organism evidence="8 9">
    <name type="scientific">Littorina saxatilis</name>
    <dbReference type="NCBI Taxonomy" id="31220"/>
    <lineage>
        <taxon>Eukaryota</taxon>
        <taxon>Metazoa</taxon>
        <taxon>Spiralia</taxon>
        <taxon>Lophotrochozoa</taxon>
        <taxon>Mollusca</taxon>
        <taxon>Gastropoda</taxon>
        <taxon>Caenogastropoda</taxon>
        <taxon>Littorinimorpha</taxon>
        <taxon>Littorinoidea</taxon>
        <taxon>Littorinidae</taxon>
        <taxon>Littorina</taxon>
    </lineage>
</organism>
<evidence type="ECO:0008006" key="10">
    <source>
        <dbReference type="Google" id="ProtNLM"/>
    </source>
</evidence>
<evidence type="ECO:0000256" key="5">
    <source>
        <dbReference type="SAM" id="MobiDB-lite"/>
    </source>
</evidence>
<name>A0AAN9BX21_9CAEN</name>
<evidence type="ECO:0000256" key="1">
    <source>
        <dbReference type="ARBA" id="ARBA00004141"/>
    </source>
</evidence>
<keyword evidence="4 6" id="KW-0472">Membrane</keyword>
<keyword evidence="3 6" id="KW-1133">Transmembrane helix</keyword>
<feature type="transmembrane region" description="Helical" evidence="6">
    <location>
        <begin position="137"/>
        <end position="160"/>
    </location>
</feature>
<feature type="chain" id="PRO_5042926410" description="Claudin" evidence="7">
    <location>
        <begin position="19"/>
        <end position="220"/>
    </location>
</feature>
<feature type="transmembrane region" description="Helical" evidence="6">
    <location>
        <begin position="180"/>
        <end position="204"/>
    </location>
</feature>
<dbReference type="PANTHER" id="PTHR10671">
    <property type="entry name" value="EPITHELIAL MEMBRANE PROTEIN-RELATED"/>
    <property type="match status" value="1"/>
</dbReference>
<evidence type="ECO:0000313" key="9">
    <source>
        <dbReference type="Proteomes" id="UP001374579"/>
    </source>
</evidence>
<dbReference type="Gene3D" id="1.20.140.150">
    <property type="match status" value="1"/>
</dbReference>
<dbReference type="GO" id="GO:0016020">
    <property type="term" value="C:membrane"/>
    <property type="evidence" value="ECO:0007669"/>
    <property type="project" value="UniProtKB-SubCell"/>
</dbReference>
<comment type="caution">
    <text evidence="8">The sequence shown here is derived from an EMBL/GenBank/DDBJ whole genome shotgun (WGS) entry which is preliminary data.</text>
</comment>
<protein>
    <recommendedName>
        <fullName evidence="10">Claudin</fullName>
    </recommendedName>
</protein>
<comment type="subcellular location">
    <subcellularLocation>
        <location evidence="1">Membrane</location>
        <topology evidence="1">Multi-pass membrane protein</topology>
    </subcellularLocation>
</comment>
<evidence type="ECO:0000313" key="8">
    <source>
        <dbReference type="EMBL" id="KAK7113001.1"/>
    </source>
</evidence>
<feature type="region of interest" description="Disordered" evidence="5">
    <location>
        <begin position="45"/>
        <end position="65"/>
    </location>
</feature>
<reference evidence="8 9" key="1">
    <citation type="submission" date="2024-02" db="EMBL/GenBank/DDBJ databases">
        <title>Chromosome-scale genome assembly of the rough periwinkle Littorina saxatilis.</title>
        <authorList>
            <person name="De Jode A."/>
            <person name="Faria R."/>
            <person name="Formenti G."/>
            <person name="Sims Y."/>
            <person name="Smith T.P."/>
            <person name="Tracey A."/>
            <person name="Wood J.M.D."/>
            <person name="Zagrodzka Z.B."/>
            <person name="Johannesson K."/>
            <person name="Butlin R.K."/>
            <person name="Leder E.H."/>
        </authorList>
    </citation>
    <scope>NUCLEOTIDE SEQUENCE [LARGE SCALE GENOMIC DNA]</scope>
    <source>
        <strain evidence="8">Snail1</strain>
        <tissue evidence="8">Muscle</tissue>
    </source>
</reference>
<dbReference type="InterPro" id="IPR050579">
    <property type="entry name" value="PMP-22/EMP/MP20-like"/>
</dbReference>
<dbReference type="EMBL" id="JBAMIC010000002">
    <property type="protein sequence ID" value="KAK7113001.1"/>
    <property type="molecule type" value="Genomic_DNA"/>
</dbReference>
<dbReference type="Proteomes" id="UP001374579">
    <property type="component" value="Unassembled WGS sequence"/>
</dbReference>
<evidence type="ECO:0000256" key="6">
    <source>
        <dbReference type="SAM" id="Phobius"/>
    </source>
</evidence>
<evidence type="ECO:0000256" key="4">
    <source>
        <dbReference type="ARBA" id="ARBA00023136"/>
    </source>
</evidence>
<gene>
    <name evidence="8" type="ORF">V1264_012369</name>
</gene>
<accession>A0AAN9BX21</accession>
<dbReference type="AlphaFoldDB" id="A0AAN9BX21"/>
<evidence type="ECO:0000256" key="2">
    <source>
        <dbReference type="ARBA" id="ARBA00022692"/>
    </source>
</evidence>
<keyword evidence="2 6" id="KW-0812">Transmembrane</keyword>